<dbReference type="SUPFAM" id="SSF52833">
    <property type="entry name" value="Thioredoxin-like"/>
    <property type="match status" value="1"/>
</dbReference>
<dbReference type="InterPro" id="IPR010987">
    <property type="entry name" value="Glutathione-S-Trfase_C-like"/>
</dbReference>
<sequence>MKTKLPILYSFRRCPYAMRARLALQSSNQQCELREIILRDKPESMLDASPKGTVPVLLLPDGTVLEESLDIMLWALNRHDPQGWLSPDAGSLDEMLTLIKHCETDFKPHLDRYKYPNRYEDVDALEQRDIAENFLIKLEALLNRSGYLFGPSPSLADMALAPFIRQFSKVDPDWFARLNYPSVQKWLTEFLDSPIFRAILKKYPRWESGDRETLFPENEPH</sequence>
<dbReference type="InterPro" id="IPR036249">
    <property type="entry name" value="Thioredoxin-like_sf"/>
</dbReference>
<dbReference type="PROSITE" id="PS50405">
    <property type="entry name" value="GST_CTER"/>
    <property type="match status" value="1"/>
</dbReference>
<dbReference type="PANTHER" id="PTHR43968:SF6">
    <property type="entry name" value="GLUTATHIONE S-TRANSFERASE OMEGA"/>
    <property type="match status" value="1"/>
</dbReference>
<proteinExistence type="predicted"/>
<evidence type="ECO:0000313" key="4">
    <source>
        <dbReference type="Proteomes" id="UP001069802"/>
    </source>
</evidence>
<dbReference type="Gene3D" id="3.40.30.10">
    <property type="entry name" value="Glutaredoxin"/>
    <property type="match status" value="1"/>
</dbReference>
<dbReference type="PANTHER" id="PTHR43968">
    <property type="match status" value="1"/>
</dbReference>
<dbReference type="Pfam" id="PF13417">
    <property type="entry name" value="GST_N_3"/>
    <property type="match status" value="1"/>
</dbReference>
<organism evidence="3 4">
    <name type="scientific">Kiloniella laminariae</name>
    <dbReference type="NCBI Taxonomy" id="454162"/>
    <lineage>
        <taxon>Bacteria</taxon>
        <taxon>Pseudomonadati</taxon>
        <taxon>Pseudomonadota</taxon>
        <taxon>Alphaproteobacteria</taxon>
        <taxon>Rhodospirillales</taxon>
        <taxon>Kiloniellaceae</taxon>
        <taxon>Kiloniella</taxon>
    </lineage>
</organism>
<evidence type="ECO:0000259" key="2">
    <source>
        <dbReference type="PROSITE" id="PS50405"/>
    </source>
</evidence>
<evidence type="ECO:0000259" key="1">
    <source>
        <dbReference type="PROSITE" id="PS50404"/>
    </source>
</evidence>
<dbReference type="EMBL" id="JAPWGY010000001">
    <property type="protein sequence ID" value="MCZ4279149.1"/>
    <property type="molecule type" value="Genomic_DNA"/>
</dbReference>
<dbReference type="InterPro" id="IPR040079">
    <property type="entry name" value="Glutathione_S-Trfase"/>
</dbReference>
<dbReference type="InterPro" id="IPR050983">
    <property type="entry name" value="GST_Omega/HSP26"/>
</dbReference>
<feature type="domain" description="GST N-terminal" evidence="1">
    <location>
        <begin position="4"/>
        <end position="83"/>
    </location>
</feature>
<dbReference type="InterPro" id="IPR004045">
    <property type="entry name" value="Glutathione_S-Trfase_N"/>
</dbReference>
<protein>
    <submittedName>
        <fullName evidence="3">Glutathione S-transferase</fullName>
    </submittedName>
</protein>
<dbReference type="PROSITE" id="PS50404">
    <property type="entry name" value="GST_NTER"/>
    <property type="match status" value="1"/>
</dbReference>
<reference evidence="3" key="1">
    <citation type="submission" date="2022-12" db="EMBL/GenBank/DDBJ databases">
        <title>Bacterial isolates from different developmental stages of Nematostella vectensis.</title>
        <authorList>
            <person name="Fraune S."/>
        </authorList>
    </citation>
    <scope>NUCLEOTIDE SEQUENCE</scope>
    <source>
        <strain evidence="3">G21630-S1</strain>
    </source>
</reference>
<dbReference type="CDD" id="cd03196">
    <property type="entry name" value="GST_C_5"/>
    <property type="match status" value="1"/>
</dbReference>
<dbReference type="SUPFAM" id="SSF47616">
    <property type="entry name" value="GST C-terminal domain-like"/>
    <property type="match status" value="1"/>
</dbReference>
<evidence type="ECO:0000313" key="3">
    <source>
        <dbReference type="EMBL" id="MCZ4279149.1"/>
    </source>
</evidence>
<dbReference type="SFLD" id="SFLDS00019">
    <property type="entry name" value="Glutathione_Transferase_(cytos"/>
    <property type="match status" value="1"/>
</dbReference>
<dbReference type="Proteomes" id="UP001069802">
    <property type="component" value="Unassembled WGS sequence"/>
</dbReference>
<dbReference type="CDD" id="cd03060">
    <property type="entry name" value="GST_N_Omega_like"/>
    <property type="match status" value="1"/>
</dbReference>
<dbReference type="Gene3D" id="1.20.1050.10">
    <property type="match status" value="1"/>
</dbReference>
<comment type="caution">
    <text evidence="3">The sequence shown here is derived from an EMBL/GenBank/DDBJ whole genome shotgun (WGS) entry which is preliminary data.</text>
</comment>
<name>A0ABT4LDG9_9PROT</name>
<dbReference type="InterPro" id="IPR036282">
    <property type="entry name" value="Glutathione-S-Trfase_C_sf"/>
</dbReference>
<dbReference type="Pfam" id="PF13410">
    <property type="entry name" value="GST_C_2"/>
    <property type="match status" value="1"/>
</dbReference>
<keyword evidence="4" id="KW-1185">Reference proteome</keyword>
<accession>A0ABT4LDG9</accession>
<feature type="domain" description="GST C-terminal" evidence="2">
    <location>
        <begin position="88"/>
        <end position="208"/>
    </location>
</feature>
<dbReference type="RefSeq" id="WP_269421365.1">
    <property type="nucleotide sequence ID" value="NZ_JAPWGY010000001.1"/>
</dbReference>
<gene>
    <name evidence="3" type="ORF">O4H49_00075</name>
</gene>